<dbReference type="Proteomes" id="UP001056120">
    <property type="component" value="Linkage Group LG06"/>
</dbReference>
<reference evidence="2" key="1">
    <citation type="journal article" date="2022" name="Mol. Ecol. Resour.">
        <title>The genomes of chicory, endive, great burdock and yacon provide insights into Asteraceae palaeo-polyploidization history and plant inulin production.</title>
        <authorList>
            <person name="Fan W."/>
            <person name="Wang S."/>
            <person name="Wang H."/>
            <person name="Wang A."/>
            <person name="Jiang F."/>
            <person name="Liu H."/>
            <person name="Zhao H."/>
            <person name="Xu D."/>
            <person name="Zhang Y."/>
        </authorList>
    </citation>
    <scope>NUCLEOTIDE SEQUENCE [LARGE SCALE GENOMIC DNA]</scope>
    <source>
        <strain evidence="2">cv. Yunnan</strain>
    </source>
</reference>
<sequence length="332" mass="37247">MPSLIPYETTIFTHIIIPSPSLQSFRFFSCRQIHLQRCRPLPPCHPKIIVIMGATGAGKSRLSIDLATRFFKNSEIINSDKMQVYRGLDITTNKITTQEQQGVPHHLLGVFNPVQSVVNPLDFRTLASKTISDITSRRGLPLVVGGSNSFIYSLVAKRFNPKSDVFNGPVPDPISSELRFKCCFIWVDVCLRVLNQYLSKRVDEMLDSGMVDELAEFFGSGEYLKVKRSGLGQAIGVPELEGYFTNVDGAKSEEVYDEGVRRIKDNTCELAKRQVGKILRLKEGGWDLKRIDATEVFRTVMTADSGGGRVAEIWEKQVVEPSVKIVNQFLEE</sequence>
<protein>
    <submittedName>
        <fullName evidence="1">Uncharacterized protein</fullName>
    </submittedName>
</protein>
<keyword evidence="2" id="KW-1185">Reference proteome</keyword>
<accession>A0ACB9IWQ8</accession>
<evidence type="ECO:0000313" key="2">
    <source>
        <dbReference type="Proteomes" id="UP001056120"/>
    </source>
</evidence>
<comment type="caution">
    <text evidence="1">The sequence shown here is derived from an EMBL/GenBank/DDBJ whole genome shotgun (WGS) entry which is preliminary data.</text>
</comment>
<dbReference type="EMBL" id="CM042023">
    <property type="protein sequence ID" value="KAI3811931.1"/>
    <property type="molecule type" value="Genomic_DNA"/>
</dbReference>
<name>A0ACB9IWQ8_9ASTR</name>
<organism evidence="1 2">
    <name type="scientific">Smallanthus sonchifolius</name>
    <dbReference type="NCBI Taxonomy" id="185202"/>
    <lineage>
        <taxon>Eukaryota</taxon>
        <taxon>Viridiplantae</taxon>
        <taxon>Streptophyta</taxon>
        <taxon>Embryophyta</taxon>
        <taxon>Tracheophyta</taxon>
        <taxon>Spermatophyta</taxon>
        <taxon>Magnoliopsida</taxon>
        <taxon>eudicotyledons</taxon>
        <taxon>Gunneridae</taxon>
        <taxon>Pentapetalae</taxon>
        <taxon>asterids</taxon>
        <taxon>campanulids</taxon>
        <taxon>Asterales</taxon>
        <taxon>Asteraceae</taxon>
        <taxon>Asteroideae</taxon>
        <taxon>Heliantheae alliance</taxon>
        <taxon>Millerieae</taxon>
        <taxon>Smallanthus</taxon>
    </lineage>
</organism>
<gene>
    <name evidence="1" type="ORF">L1987_16629</name>
</gene>
<reference evidence="1 2" key="2">
    <citation type="journal article" date="2022" name="Mol. Ecol. Resour.">
        <title>The genomes of chicory, endive, great burdock and yacon provide insights into Asteraceae paleo-polyploidization history and plant inulin production.</title>
        <authorList>
            <person name="Fan W."/>
            <person name="Wang S."/>
            <person name="Wang H."/>
            <person name="Wang A."/>
            <person name="Jiang F."/>
            <person name="Liu H."/>
            <person name="Zhao H."/>
            <person name="Xu D."/>
            <person name="Zhang Y."/>
        </authorList>
    </citation>
    <scope>NUCLEOTIDE SEQUENCE [LARGE SCALE GENOMIC DNA]</scope>
    <source>
        <strain evidence="2">cv. Yunnan</strain>
        <tissue evidence="1">Leaves</tissue>
    </source>
</reference>
<proteinExistence type="predicted"/>
<evidence type="ECO:0000313" key="1">
    <source>
        <dbReference type="EMBL" id="KAI3811931.1"/>
    </source>
</evidence>